<dbReference type="PANTHER" id="PTHR31376">
    <property type="entry name" value="OS09G0467300 PROTEIN-RELATED"/>
    <property type="match status" value="1"/>
</dbReference>
<feature type="transmembrane region" description="Helical" evidence="7">
    <location>
        <begin position="122"/>
        <end position="139"/>
    </location>
</feature>
<feature type="region of interest" description="Disordered" evidence="8">
    <location>
        <begin position="353"/>
        <end position="375"/>
    </location>
</feature>
<dbReference type="eggNOG" id="ENOG502QVXU">
    <property type="taxonomic scope" value="Eukaryota"/>
</dbReference>
<dbReference type="Pfam" id="PF16913">
    <property type="entry name" value="PUNUT"/>
    <property type="match status" value="1"/>
</dbReference>
<dbReference type="HOGENOM" id="CLU_043459_0_1_1"/>
<proteinExistence type="inferred from homology"/>
<feature type="transmembrane region" description="Helical" evidence="7">
    <location>
        <begin position="90"/>
        <end position="110"/>
    </location>
</feature>
<evidence type="ECO:0000313" key="9">
    <source>
        <dbReference type="EnsemblPlants" id="OPUNC05G22870.1"/>
    </source>
</evidence>
<dbReference type="EnsemblPlants" id="OPUNC05G22870.1">
    <property type="protein sequence ID" value="OPUNC05G22870.1"/>
    <property type="gene ID" value="OPUNC05G22870"/>
</dbReference>
<keyword evidence="10" id="KW-1185">Reference proteome</keyword>
<dbReference type="InterPro" id="IPR030182">
    <property type="entry name" value="PUP_plant"/>
</dbReference>
<feature type="transmembrane region" description="Helical" evidence="7">
    <location>
        <begin position="21"/>
        <end position="45"/>
    </location>
</feature>
<evidence type="ECO:0000256" key="4">
    <source>
        <dbReference type="ARBA" id="ARBA00022692"/>
    </source>
</evidence>
<feature type="transmembrane region" description="Helical" evidence="7">
    <location>
        <begin position="57"/>
        <end position="78"/>
    </location>
</feature>
<sequence>MAITAAAVAAAIAGPRRRRMLLLMANYAALLVGSVASSLLSRFYFTHGGRNRWVVTLVQSAGFPLLVAGVFAAGRPASAPRPFTWFSRRFLAVCLVIGGLMGANNLLFSYSTSLLPVSTSSLLLSTQLAFTLVLAVIIVRHPVTFVNLNAVVLLTLSSVLLALRSGDSGETAEGAGGKKIYLVGFVITLAAAGLFSAYLPVMELVYREAVSGGFVLAVEVQAVMQAMASLIAAVGLAASGGVADDVSGWEDGGGSSPAVYWAVVATLVLTWQACFMGTAGVIYLTSSLHSGVCMAAVLTFNVLGGVVVFGDPFGAEKALATALCAWGFSSYLYGEYAKAKKAAAAAEESASDGEGSVHKSLTGGGAAGGQVETAV</sequence>
<organism evidence="9">
    <name type="scientific">Oryza punctata</name>
    <name type="common">Red rice</name>
    <dbReference type="NCBI Taxonomy" id="4537"/>
    <lineage>
        <taxon>Eukaryota</taxon>
        <taxon>Viridiplantae</taxon>
        <taxon>Streptophyta</taxon>
        <taxon>Embryophyta</taxon>
        <taxon>Tracheophyta</taxon>
        <taxon>Spermatophyta</taxon>
        <taxon>Magnoliopsida</taxon>
        <taxon>Liliopsida</taxon>
        <taxon>Poales</taxon>
        <taxon>Poaceae</taxon>
        <taxon>BOP clade</taxon>
        <taxon>Oryzoideae</taxon>
        <taxon>Oryzeae</taxon>
        <taxon>Oryzinae</taxon>
        <taxon>Oryza</taxon>
    </lineage>
</organism>
<evidence type="ECO:0000256" key="5">
    <source>
        <dbReference type="ARBA" id="ARBA00022989"/>
    </source>
</evidence>
<dbReference type="Proteomes" id="UP000026962">
    <property type="component" value="Chromosome 5"/>
</dbReference>
<dbReference type="OMA" id="LGPKAYW"/>
<evidence type="ECO:0000256" key="6">
    <source>
        <dbReference type="ARBA" id="ARBA00023136"/>
    </source>
</evidence>
<feature type="transmembrane region" description="Helical" evidence="7">
    <location>
        <begin position="146"/>
        <end position="165"/>
    </location>
</feature>
<evidence type="ECO:0000256" key="3">
    <source>
        <dbReference type="ARBA" id="ARBA00022448"/>
    </source>
</evidence>
<name>A0A0E0L5J7_ORYPU</name>
<dbReference type="GO" id="GO:0005345">
    <property type="term" value="F:purine nucleobase transmembrane transporter activity"/>
    <property type="evidence" value="ECO:0007669"/>
    <property type="project" value="UniProtKB-UniRule"/>
</dbReference>
<dbReference type="AlphaFoldDB" id="A0A0E0L5J7"/>
<protein>
    <recommendedName>
        <fullName evidence="7">Probable purine permease</fullName>
    </recommendedName>
</protein>
<comment type="similarity">
    <text evidence="2 7">Belongs to the purine permeases (TC 2.A.7.14) family.</text>
</comment>
<reference evidence="9" key="2">
    <citation type="submission" date="2018-05" db="EMBL/GenBank/DDBJ databases">
        <title>OpunRS2 (Oryza punctata Reference Sequence Version 2).</title>
        <authorList>
            <person name="Zhang J."/>
            <person name="Kudrna D."/>
            <person name="Lee S."/>
            <person name="Talag J."/>
            <person name="Welchert J."/>
            <person name="Wing R.A."/>
        </authorList>
    </citation>
    <scope>NUCLEOTIDE SEQUENCE [LARGE SCALE GENOMIC DNA]</scope>
</reference>
<feature type="transmembrane region" description="Helical" evidence="7">
    <location>
        <begin position="180"/>
        <end position="201"/>
    </location>
</feature>
<dbReference type="STRING" id="4537.A0A0E0L5J7"/>
<keyword evidence="4 7" id="KW-0812">Transmembrane</keyword>
<feature type="transmembrane region" description="Helical" evidence="7">
    <location>
        <begin position="213"/>
        <end position="238"/>
    </location>
</feature>
<evidence type="ECO:0000313" key="10">
    <source>
        <dbReference type="Proteomes" id="UP000026962"/>
    </source>
</evidence>
<feature type="transmembrane region" description="Helical" evidence="7">
    <location>
        <begin position="258"/>
        <end position="284"/>
    </location>
</feature>
<reference evidence="9" key="1">
    <citation type="submission" date="2015-04" db="UniProtKB">
        <authorList>
            <consortium name="EnsemblPlants"/>
        </authorList>
    </citation>
    <scope>IDENTIFICATION</scope>
</reference>
<evidence type="ECO:0000256" key="8">
    <source>
        <dbReference type="SAM" id="MobiDB-lite"/>
    </source>
</evidence>
<comment type="subcellular location">
    <subcellularLocation>
        <location evidence="1 7">Membrane</location>
        <topology evidence="1 7">Multi-pass membrane protein</topology>
    </subcellularLocation>
</comment>
<feature type="transmembrane region" description="Helical" evidence="7">
    <location>
        <begin position="315"/>
        <end position="333"/>
    </location>
</feature>
<evidence type="ECO:0000256" key="7">
    <source>
        <dbReference type="RuleBase" id="RU368015"/>
    </source>
</evidence>
<keyword evidence="6 7" id="KW-0472">Membrane</keyword>
<evidence type="ECO:0000256" key="1">
    <source>
        <dbReference type="ARBA" id="ARBA00004141"/>
    </source>
</evidence>
<keyword evidence="5 7" id="KW-1133">Transmembrane helix</keyword>
<dbReference type="SUPFAM" id="SSF103481">
    <property type="entry name" value="Multidrug resistance efflux transporter EmrE"/>
    <property type="match status" value="1"/>
</dbReference>
<dbReference type="GO" id="GO:0016020">
    <property type="term" value="C:membrane"/>
    <property type="evidence" value="ECO:0007669"/>
    <property type="project" value="UniProtKB-SubCell"/>
</dbReference>
<feature type="transmembrane region" description="Helical" evidence="7">
    <location>
        <begin position="291"/>
        <end position="309"/>
    </location>
</feature>
<dbReference type="Gramene" id="OPUNC05G22870.1">
    <property type="protein sequence ID" value="OPUNC05G22870.1"/>
    <property type="gene ID" value="OPUNC05G22870"/>
</dbReference>
<keyword evidence="3 7" id="KW-0813">Transport</keyword>
<dbReference type="InterPro" id="IPR037185">
    <property type="entry name" value="EmrE-like"/>
</dbReference>
<dbReference type="GO" id="GO:0015211">
    <property type="term" value="F:purine nucleoside transmembrane transporter activity"/>
    <property type="evidence" value="ECO:0007669"/>
    <property type="project" value="UniProtKB-UniRule"/>
</dbReference>
<evidence type="ECO:0000256" key="2">
    <source>
        <dbReference type="ARBA" id="ARBA00006213"/>
    </source>
</evidence>
<accession>A0A0E0L5J7</accession>
<dbReference type="PANTHER" id="PTHR31376:SF7">
    <property type="entry name" value="PURINE PERMEASE-RELATED"/>
    <property type="match status" value="1"/>
</dbReference>